<keyword evidence="4" id="KW-0808">Transferase</keyword>
<evidence type="ECO:0000256" key="2">
    <source>
        <dbReference type="ARBA" id="ARBA00011900"/>
    </source>
</evidence>
<dbReference type="Gene3D" id="1.20.1260.30">
    <property type="match status" value="1"/>
</dbReference>
<feature type="domain" description="N6 adenine-specific DNA methyltransferase N-terminal" evidence="11">
    <location>
        <begin position="11"/>
        <end position="143"/>
    </location>
</feature>
<evidence type="ECO:0000256" key="4">
    <source>
        <dbReference type="ARBA" id="ARBA00022679"/>
    </source>
</evidence>
<keyword evidence="6" id="KW-0680">Restriction system</keyword>
<dbReference type="InterPro" id="IPR022749">
    <property type="entry name" value="D12N6_MeTrfase_N"/>
</dbReference>
<accession>A0A1Y4T261</accession>
<evidence type="ECO:0000256" key="6">
    <source>
        <dbReference type="ARBA" id="ARBA00022747"/>
    </source>
</evidence>
<dbReference type="GO" id="GO:0032259">
    <property type="term" value="P:methylation"/>
    <property type="evidence" value="ECO:0007669"/>
    <property type="project" value="UniProtKB-KW"/>
</dbReference>
<dbReference type="PANTHER" id="PTHR42933:SF1">
    <property type="entry name" value="SITE-SPECIFIC DNA-METHYLTRANSFERASE (ADENINE-SPECIFIC)"/>
    <property type="match status" value="1"/>
</dbReference>
<dbReference type="SUPFAM" id="SSF53335">
    <property type="entry name" value="S-adenosyl-L-methionine-dependent methyltransferases"/>
    <property type="match status" value="1"/>
</dbReference>
<dbReference type="EC" id="2.1.1.72" evidence="2"/>
<evidence type="ECO:0000259" key="10">
    <source>
        <dbReference type="Pfam" id="PF02384"/>
    </source>
</evidence>
<dbReference type="InterPro" id="IPR003356">
    <property type="entry name" value="DNA_methylase_A-5"/>
</dbReference>
<dbReference type="EMBL" id="NFLJ01000006">
    <property type="protein sequence ID" value="OUQ35730.1"/>
    <property type="molecule type" value="Genomic_DNA"/>
</dbReference>
<dbReference type="InterPro" id="IPR051537">
    <property type="entry name" value="DNA_Adenine_Mtase"/>
</dbReference>
<evidence type="ECO:0000256" key="5">
    <source>
        <dbReference type="ARBA" id="ARBA00022691"/>
    </source>
</evidence>
<protein>
    <recommendedName>
        <fullName evidence="2">site-specific DNA-methyltransferase (adenine-specific)</fullName>
        <ecNumber evidence="2">2.1.1.72</ecNumber>
    </recommendedName>
</protein>
<keyword evidence="12" id="KW-0378">Hydrolase</keyword>
<dbReference type="GO" id="GO:0009007">
    <property type="term" value="F:site-specific DNA-methyltransferase (adenine-specific) activity"/>
    <property type="evidence" value="ECO:0007669"/>
    <property type="project" value="UniProtKB-EC"/>
</dbReference>
<dbReference type="Proteomes" id="UP000195305">
    <property type="component" value="Unassembled WGS sequence"/>
</dbReference>
<dbReference type="AlphaFoldDB" id="A0A1Y4T261"/>
<dbReference type="RefSeq" id="WP_087357278.1">
    <property type="nucleotide sequence ID" value="NZ_NFLJ01000006.1"/>
</dbReference>
<gene>
    <name evidence="12" type="ORF">B5E75_02805</name>
</gene>
<evidence type="ECO:0000256" key="7">
    <source>
        <dbReference type="ARBA" id="ARBA00047942"/>
    </source>
</evidence>
<dbReference type="InterPro" id="IPR029063">
    <property type="entry name" value="SAM-dependent_MTases_sf"/>
</dbReference>
<dbReference type="Pfam" id="PF02384">
    <property type="entry name" value="N6_Mtase"/>
    <property type="match status" value="1"/>
</dbReference>
<feature type="region of interest" description="Disordered" evidence="9">
    <location>
        <begin position="303"/>
        <end position="328"/>
    </location>
</feature>
<feature type="domain" description="DNA methylase adenine-specific" evidence="10">
    <location>
        <begin position="162"/>
        <end position="506"/>
    </location>
</feature>
<feature type="coiled-coil region" evidence="8">
    <location>
        <begin position="510"/>
        <end position="537"/>
    </location>
</feature>
<dbReference type="OrthoDB" id="9814572at2"/>
<evidence type="ECO:0000313" key="12">
    <source>
        <dbReference type="EMBL" id="OUQ35730.1"/>
    </source>
</evidence>
<keyword evidence="3" id="KW-0489">Methyltransferase</keyword>
<reference evidence="12 13" key="1">
    <citation type="journal article" date="2018" name="BMC Genomics">
        <title>Whole genome sequencing and function prediction of 133 gut anaerobes isolated from chicken caecum in pure cultures.</title>
        <authorList>
            <person name="Medvecky M."/>
            <person name="Cejkova D."/>
            <person name="Polansky O."/>
            <person name="Karasova D."/>
            <person name="Kubasova T."/>
            <person name="Cizek A."/>
            <person name="Rychlik I."/>
        </authorList>
    </citation>
    <scope>NUCLEOTIDE SEQUENCE [LARGE SCALE GENOMIC DNA]</scope>
    <source>
        <strain evidence="12 13">An13</strain>
    </source>
</reference>
<name>A0A1Y4T261_9FIRM</name>
<proteinExistence type="inferred from homology"/>
<keyword evidence="8" id="KW-0175">Coiled coil</keyword>
<dbReference type="Pfam" id="PF12161">
    <property type="entry name" value="HsdM_N"/>
    <property type="match status" value="1"/>
</dbReference>
<evidence type="ECO:0000256" key="8">
    <source>
        <dbReference type="SAM" id="Coils"/>
    </source>
</evidence>
<sequence>MSTKKTTFEDIKNALWAGANTFRDNIDASNYKDYVLSMLFVKYLSDTFEESVENLKKEYEGLRLERQISNLPFVLKEEYTFNYLLKNKFSVDIGSKISEALTGIESTNAILSGIFRGIDFNSEANLGKKEQKNPLLRTLLEDFADLDLRPSHIETKDNEVPADVVGDAYEYMIGEFATMAGKKAGSFFTPQQVSEVMAQIVSPQEKDRIYDPTCGSGSLLIRAAKKGGLDKVSIYGQEVNNSAISMARMNMFIHDIKDAHIAWGDTLANPQHLDSDGNLMKFDCIVANMPFSKNKWAEGFNPGGEVSVDEDESNAKSTKKGKKKEFKMEPSLDRHHRFDLGVPPASKGDWAFLLHMIASMSGNGRIAAVAPHGVLFRGASEGRIRQAIIEKNLIDAVIGLPENLFYGTSIPACIVVFRKGRTTTDVLFVDASKDFKKEKAKNKLRDGSNGEPNDIKKIVDTYKAFINGEETAEQEKYSHVATLNEIQENEYNLNIPRYVDTFEEEELIDLESVNKEIAEIKTQIASLEKEMNQYMKELGL</sequence>
<evidence type="ECO:0000256" key="3">
    <source>
        <dbReference type="ARBA" id="ARBA00022603"/>
    </source>
</evidence>
<dbReference type="GO" id="GO:0003677">
    <property type="term" value="F:DNA binding"/>
    <property type="evidence" value="ECO:0007669"/>
    <property type="project" value="InterPro"/>
</dbReference>
<evidence type="ECO:0000256" key="9">
    <source>
        <dbReference type="SAM" id="MobiDB-lite"/>
    </source>
</evidence>
<keyword evidence="12" id="KW-0540">Nuclease</keyword>
<dbReference type="GO" id="GO:0009307">
    <property type="term" value="P:DNA restriction-modification system"/>
    <property type="evidence" value="ECO:0007669"/>
    <property type="project" value="UniProtKB-KW"/>
</dbReference>
<comment type="similarity">
    <text evidence="1">Belongs to the N(4)/N(6)-methyltransferase family.</text>
</comment>
<comment type="catalytic activity">
    <reaction evidence="7">
        <text>a 2'-deoxyadenosine in DNA + S-adenosyl-L-methionine = an N(6)-methyl-2'-deoxyadenosine in DNA + S-adenosyl-L-homocysteine + H(+)</text>
        <dbReference type="Rhea" id="RHEA:15197"/>
        <dbReference type="Rhea" id="RHEA-COMP:12418"/>
        <dbReference type="Rhea" id="RHEA-COMP:12419"/>
        <dbReference type="ChEBI" id="CHEBI:15378"/>
        <dbReference type="ChEBI" id="CHEBI:57856"/>
        <dbReference type="ChEBI" id="CHEBI:59789"/>
        <dbReference type="ChEBI" id="CHEBI:90615"/>
        <dbReference type="ChEBI" id="CHEBI:90616"/>
        <dbReference type="EC" id="2.1.1.72"/>
    </reaction>
</comment>
<evidence type="ECO:0000313" key="13">
    <source>
        <dbReference type="Proteomes" id="UP000195305"/>
    </source>
</evidence>
<dbReference type="InterPro" id="IPR038333">
    <property type="entry name" value="T1MK-like_N_sf"/>
</dbReference>
<evidence type="ECO:0000256" key="1">
    <source>
        <dbReference type="ARBA" id="ARBA00006594"/>
    </source>
</evidence>
<dbReference type="GO" id="GO:0004519">
    <property type="term" value="F:endonuclease activity"/>
    <property type="evidence" value="ECO:0007669"/>
    <property type="project" value="UniProtKB-KW"/>
</dbReference>
<dbReference type="PANTHER" id="PTHR42933">
    <property type="entry name" value="SLR6095 PROTEIN"/>
    <property type="match status" value="1"/>
</dbReference>
<keyword evidence="13" id="KW-1185">Reference proteome</keyword>
<dbReference type="PRINTS" id="PR00507">
    <property type="entry name" value="N12N6MTFRASE"/>
</dbReference>
<organism evidence="12 13">
    <name type="scientific">Massilimicrobiota timonensis</name>
    <dbReference type="NCBI Taxonomy" id="1776392"/>
    <lineage>
        <taxon>Bacteria</taxon>
        <taxon>Bacillati</taxon>
        <taxon>Bacillota</taxon>
        <taxon>Erysipelotrichia</taxon>
        <taxon>Erysipelotrichales</taxon>
        <taxon>Erysipelotrichaceae</taxon>
        <taxon>Massilimicrobiota</taxon>
    </lineage>
</organism>
<evidence type="ECO:0000259" key="11">
    <source>
        <dbReference type="Pfam" id="PF12161"/>
    </source>
</evidence>
<dbReference type="Gene3D" id="3.40.50.150">
    <property type="entry name" value="Vaccinia Virus protein VP39"/>
    <property type="match status" value="1"/>
</dbReference>
<keyword evidence="12" id="KW-0255">Endonuclease</keyword>
<dbReference type="GO" id="GO:0008170">
    <property type="term" value="F:N-methyltransferase activity"/>
    <property type="evidence" value="ECO:0007669"/>
    <property type="project" value="InterPro"/>
</dbReference>
<comment type="caution">
    <text evidence="12">The sequence shown here is derived from an EMBL/GenBank/DDBJ whole genome shotgun (WGS) entry which is preliminary data.</text>
</comment>
<keyword evidence="5" id="KW-0949">S-adenosyl-L-methionine</keyword>